<evidence type="ECO:0000256" key="2">
    <source>
        <dbReference type="ARBA" id="ARBA00000751"/>
    </source>
</evidence>
<evidence type="ECO:0000259" key="4">
    <source>
        <dbReference type="Pfam" id="PF08719"/>
    </source>
</evidence>
<dbReference type="Gene3D" id="3.40.50.450">
    <property type="match status" value="1"/>
</dbReference>
<gene>
    <name evidence="5" type="primary">ybiA</name>
    <name evidence="5" type="ORF">NCTC10797_00018</name>
</gene>
<dbReference type="AlphaFoldDB" id="A0A4U8VVD0"/>
<reference evidence="5 6" key="1">
    <citation type="submission" date="2019-02" db="EMBL/GenBank/DDBJ databases">
        <authorList>
            <consortium name="Pathogen Informatics"/>
        </authorList>
    </citation>
    <scope>NUCLEOTIDE SEQUENCE [LARGE SCALE GENOMIC DNA]</scope>
    <source>
        <strain evidence="5 6">3012STDY6756504</strain>
    </source>
</reference>
<accession>A0A4U8VVD0</accession>
<dbReference type="Pfam" id="PF08719">
    <property type="entry name" value="NADAR"/>
    <property type="match status" value="1"/>
</dbReference>
<dbReference type="NCBIfam" id="TIGR02464">
    <property type="entry name" value="ribofla_fusion"/>
    <property type="match status" value="1"/>
</dbReference>
<dbReference type="SUPFAM" id="SSF102405">
    <property type="entry name" value="MCP/YpsA-like"/>
    <property type="match status" value="1"/>
</dbReference>
<evidence type="ECO:0000256" key="1">
    <source>
        <dbReference type="ARBA" id="ARBA00000022"/>
    </source>
</evidence>
<dbReference type="Proteomes" id="UP000290439">
    <property type="component" value="Chromosome"/>
</dbReference>
<dbReference type="Gene3D" id="1.10.357.40">
    <property type="entry name" value="YbiA-like"/>
    <property type="match status" value="1"/>
</dbReference>
<dbReference type="InterPro" id="IPR012816">
    <property type="entry name" value="NADAR"/>
</dbReference>
<name>A0A4U8VVD0_9NOCA</name>
<comment type="catalytic activity">
    <reaction evidence="2">
        <text>2,5-diamino-6-hydroxy-4-(5-phosphoribosylamino)-pyrimidine + H2O = 2,5,6-triamino-4-hydroxypyrimidine + D-ribose 5-phosphate</text>
        <dbReference type="Rhea" id="RHEA:23436"/>
        <dbReference type="ChEBI" id="CHEBI:15377"/>
        <dbReference type="ChEBI" id="CHEBI:58614"/>
        <dbReference type="ChEBI" id="CHEBI:78346"/>
        <dbReference type="ChEBI" id="CHEBI:137796"/>
    </reaction>
</comment>
<dbReference type="InterPro" id="IPR010697">
    <property type="entry name" value="YspA"/>
</dbReference>
<protein>
    <submittedName>
        <fullName evidence="5">Swarming motility protein ybiA</fullName>
    </submittedName>
</protein>
<evidence type="ECO:0000313" key="6">
    <source>
        <dbReference type="Proteomes" id="UP000290439"/>
    </source>
</evidence>
<dbReference type="PANTHER" id="PTHR38440:SF1">
    <property type="entry name" value="UPF0398 PROTEIN SPR0331"/>
    <property type="match status" value="1"/>
</dbReference>
<proteinExistence type="predicted"/>
<dbReference type="SUPFAM" id="SSF143990">
    <property type="entry name" value="YbiA-like"/>
    <property type="match status" value="1"/>
</dbReference>
<dbReference type="PANTHER" id="PTHR38440">
    <property type="entry name" value="UPF0398 PROTEIN YPSA"/>
    <property type="match status" value="1"/>
</dbReference>
<dbReference type="EMBL" id="LR215973">
    <property type="protein sequence ID" value="VFA96269.1"/>
    <property type="molecule type" value="Genomic_DNA"/>
</dbReference>
<organism evidence="5 6">
    <name type="scientific">Nocardia cyriacigeorgica</name>
    <dbReference type="NCBI Taxonomy" id="135487"/>
    <lineage>
        <taxon>Bacteria</taxon>
        <taxon>Bacillati</taxon>
        <taxon>Actinomycetota</taxon>
        <taxon>Actinomycetes</taxon>
        <taxon>Mycobacteriales</taxon>
        <taxon>Nocardiaceae</taxon>
        <taxon>Nocardia</taxon>
    </lineage>
</organism>
<evidence type="ECO:0000256" key="3">
    <source>
        <dbReference type="SAM" id="MobiDB-lite"/>
    </source>
</evidence>
<sequence>MSPCPRGDEMADLVIDAFEGQYRFLSNFSPDPAIYHGAWFPSAEHAFQATKTTDTAWVRRIASAATAGEAKRLGRHAPLREDWEQIKQQVMVDIVRGKFSPGSDPATRLTATGDALLVEGNTWGDDYWGRSRRRGASTLVGRNVLGRTLMRVRHELRAEPGTRWYRVAVTGHREHAFDPDTRIWVRGELERLADKLRAEHGTGVALTGLATGADTWWAQAATNAGLSVWAYQPFPEQAARWTPAQQDEHARLRAHADRIVVAGDEFAVAHYDLRNALMIDDADAIIAVHDPRIRAGGTVSALRRYCPGRPVIKVNTATRETTATLAYTHTPWINAHPDAVPQYTKPSVGSVISDAVSPAAGLDRFGIDEAAVAGDDPAWRPESEADPPTLPTGEPEMEHEP</sequence>
<evidence type="ECO:0000313" key="5">
    <source>
        <dbReference type="EMBL" id="VFA96269.1"/>
    </source>
</evidence>
<feature type="domain" description="NADAR" evidence="4">
    <location>
        <begin position="21"/>
        <end position="157"/>
    </location>
</feature>
<dbReference type="CDD" id="cd15457">
    <property type="entry name" value="NADAR"/>
    <property type="match status" value="1"/>
</dbReference>
<comment type="catalytic activity">
    <reaction evidence="1">
        <text>5-amino-6-(5-phospho-D-ribosylamino)uracil + H2O = 5,6-diaminouracil + D-ribose 5-phosphate</text>
        <dbReference type="Rhea" id="RHEA:55020"/>
        <dbReference type="ChEBI" id="CHEBI:15377"/>
        <dbReference type="ChEBI" id="CHEBI:46252"/>
        <dbReference type="ChEBI" id="CHEBI:58453"/>
        <dbReference type="ChEBI" id="CHEBI:78346"/>
    </reaction>
</comment>
<dbReference type="InterPro" id="IPR037238">
    <property type="entry name" value="YbiA-like_sf"/>
</dbReference>
<feature type="region of interest" description="Disordered" evidence="3">
    <location>
        <begin position="373"/>
        <end position="401"/>
    </location>
</feature>